<dbReference type="Proteomes" id="UP000886595">
    <property type="component" value="Unassembled WGS sequence"/>
</dbReference>
<feature type="compositionally biased region" description="Basic and acidic residues" evidence="1">
    <location>
        <begin position="46"/>
        <end position="73"/>
    </location>
</feature>
<proteinExistence type="predicted"/>
<feature type="region of interest" description="Disordered" evidence="1">
    <location>
        <begin position="1"/>
        <end position="73"/>
    </location>
</feature>
<reference evidence="2 3" key="1">
    <citation type="submission" date="2020-02" db="EMBL/GenBank/DDBJ databases">
        <authorList>
            <person name="Ma Q."/>
            <person name="Huang Y."/>
            <person name="Song X."/>
            <person name="Pei D."/>
        </authorList>
    </citation>
    <scope>NUCLEOTIDE SEQUENCE [LARGE SCALE GENOMIC DNA]</scope>
    <source>
        <strain evidence="2">Sxm20200214</strain>
        <tissue evidence="2">Leaf</tissue>
    </source>
</reference>
<accession>A0A8X7TWD0</accession>
<name>A0A8X7TWD0_BRACI</name>
<dbReference type="AlphaFoldDB" id="A0A8X7TWD0"/>
<gene>
    <name evidence="2" type="ORF">Bca52824_075433</name>
</gene>
<feature type="compositionally biased region" description="Polar residues" evidence="1">
    <location>
        <begin position="11"/>
        <end position="28"/>
    </location>
</feature>
<evidence type="ECO:0000313" key="3">
    <source>
        <dbReference type="Proteomes" id="UP000886595"/>
    </source>
</evidence>
<keyword evidence="3" id="KW-1185">Reference proteome</keyword>
<sequence>MSRSHPRKSHQTSLSQPRLTTAPETSPPDSDAGEGRETTMESISAELERGRMRRDRGEEGNRERRRDSQQRRR</sequence>
<evidence type="ECO:0000313" key="2">
    <source>
        <dbReference type="EMBL" id="KAG2256139.1"/>
    </source>
</evidence>
<organism evidence="2 3">
    <name type="scientific">Brassica carinata</name>
    <name type="common">Ethiopian mustard</name>
    <name type="synonym">Abyssinian cabbage</name>
    <dbReference type="NCBI Taxonomy" id="52824"/>
    <lineage>
        <taxon>Eukaryota</taxon>
        <taxon>Viridiplantae</taxon>
        <taxon>Streptophyta</taxon>
        <taxon>Embryophyta</taxon>
        <taxon>Tracheophyta</taxon>
        <taxon>Spermatophyta</taxon>
        <taxon>Magnoliopsida</taxon>
        <taxon>eudicotyledons</taxon>
        <taxon>Gunneridae</taxon>
        <taxon>Pentapetalae</taxon>
        <taxon>rosids</taxon>
        <taxon>malvids</taxon>
        <taxon>Brassicales</taxon>
        <taxon>Brassicaceae</taxon>
        <taxon>Brassiceae</taxon>
        <taxon>Brassica</taxon>
    </lineage>
</organism>
<comment type="caution">
    <text evidence="2">The sequence shown here is derived from an EMBL/GenBank/DDBJ whole genome shotgun (WGS) entry which is preliminary data.</text>
</comment>
<evidence type="ECO:0000256" key="1">
    <source>
        <dbReference type="SAM" id="MobiDB-lite"/>
    </source>
</evidence>
<feature type="compositionally biased region" description="Basic residues" evidence="1">
    <location>
        <begin position="1"/>
        <end position="10"/>
    </location>
</feature>
<protein>
    <submittedName>
        <fullName evidence="2">Uncharacterized protein</fullName>
    </submittedName>
</protein>
<dbReference type="EMBL" id="JAAMPC010000015">
    <property type="protein sequence ID" value="KAG2256139.1"/>
    <property type="molecule type" value="Genomic_DNA"/>
</dbReference>
<dbReference type="OrthoDB" id="10449094at2759"/>